<evidence type="ECO:0000259" key="1">
    <source>
        <dbReference type="PROSITE" id="PS50011"/>
    </source>
</evidence>
<dbReference type="Pfam" id="PF07714">
    <property type="entry name" value="PK_Tyr_Ser-Thr"/>
    <property type="match status" value="1"/>
</dbReference>
<dbReference type="SUPFAM" id="SSF56112">
    <property type="entry name" value="Protein kinase-like (PK-like)"/>
    <property type="match status" value="1"/>
</dbReference>
<dbReference type="InterPro" id="IPR001245">
    <property type="entry name" value="Ser-Thr/Tyr_kinase_cat_dom"/>
</dbReference>
<dbReference type="PRINTS" id="PR00109">
    <property type="entry name" value="TYRKINASE"/>
</dbReference>
<keyword evidence="2" id="KW-0418">Kinase</keyword>
<dbReference type="GO" id="GO:0005524">
    <property type="term" value="F:ATP binding"/>
    <property type="evidence" value="ECO:0007669"/>
    <property type="project" value="InterPro"/>
</dbReference>
<proteinExistence type="predicted"/>
<dbReference type="EMBL" id="WIUZ02000018">
    <property type="protein sequence ID" value="KAF9779787.1"/>
    <property type="molecule type" value="Genomic_DNA"/>
</dbReference>
<feature type="domain" description="Protein kinase" evidence="1">
    <location>
        <begin position="95"/>
        <end position="350"/>
    </location>
</feature>
<dbReference type="InterPro" id="IPR000719">
    <property type="entry name" value="Prot_kinase_dom"/>
</dbReference>
<name>A0A9P6H5B3_9AGAM</name>
<reference evidence="2" key="2">
    <citation type="submission" date="2020-11" db="EMBL/GenBank/DDBJ databases">
        <authorList>
            <consortium name="DOE Joint Genome Institute"/>
            <person name="Kuo A."/>
            <person name="Miyauchi S."/>
            <person name="Kiss E."/>
            <person name="Drula E."/>
            <person name="Kohler A."/>
            <person name="Sanchez-Garcia M."/>
            <person name="Andreopoulos B."/>
            <person name="Barry K.W."/>
            <person name="Bonito G."/>
            <person name="Buee M."/>
            <person name="Carver A."/>
            <person name="Chen C."/>
            <person name="Cichocki N."/>
            <person name="Clum A."/>
            <person name="Culley D."/>
            <person name="Crous P.W."/>
            <person name="Fauchery L."/>
            <person name="Girlanda M."/>
            <person name="Hayes R."/>
            <person name="Keri Z."/>
            <person name="Labutti K."/>
            <person name="Lipzen A."/>
            <person name="Lombard V."/>
            <person name="Magnuson J."/>
            <person name="Maillard F."/>
            <person name="Morin E."/>
            <person name="Murat C."/>
            <person name="Nolan M."/>
            <person name="Ohm R."/>
            <person name="Pangilinan J."/>
            <person name="Pereira M."/>
            <person name="Perotto S."/>
            <person name="Peter M."/>
            <person name="Riley R."/>
            <person name="Sitrit Y."/>
            <person name="Stielow B."/>
            <person name="Szollosi G."/>
            <person name="Zifcakova L."/>
            <person name="Stursova M."/>
            <person name="Spatafora J.W."/>
            <person name="Tedersoo L."/>
            <person name="Vaario L.-M."/>
            <person name="Yamada A."/>
            <person name="Yan M."/>
            <person name="Wang P."/>
            <person name="Xu J."/>
            <person name="Bruns T."/>
            <person name="Baldrian P."/>
            <person name="Vilgalys R."/>
            <person name="Henrissat B."/>
            <person name="Grigoriev I.V."/>
            <person name="Hibbett D."/>
            <person name="Nagy L.G."/>
            <person name="Martin F.M."/>
        </authorList>
    </citation>
    <scope>NUCLEOTIDE SEQUENCE</scope>
    <source>
        <strain evidence="2">UH-Tt-Lm1</strain>
    </source>
</reference>
<dbReference type="InterPro" id="IPR051681">
    <property type="entry name" value="Ser/Thr_Kinases-Pseudokinases"/>
</dbReference>
<accession>A0A9P6H5B3</accession>
<protein>
    <submittedName>
        <fullName evidence="2">Kinase-like domain-containing protein</fullName>
    </submittedName>
</protein>
<dbReference type="OrthoDB" id="346907at2759"/>
<dbReference type="AlphaFoldDB" id="A0A9P6H5B3"/>
<dbReference type="PANTHER" id="PTHR44329">
    <property type="entry name" value="SERINE/THREONINE-PROTEIN KINASE TNNI3K-RELATED"/>
    <property type="match status" value="1"/>
</dbReference>
<evidence type="ECO:0000313" key="3">
    <source>
        <dbReference type="Proteomes" id="UP000736335"/>
    </source>
</evidence>
<gene>
    <name evidence="2" type="ORF">BJ322DRAFT_1086432</name>
</gene>
<reference evidence="2" key="1">
    <citation type="journal article" date="2020" name="Nat. Commun.">
        <title>Large-scale genome sequencing of mycorrhizal fungi provides insights into the early evolution of symbiotic traits.</title>
        <authorList>
            <person name="Miyauchi S."/>
            <person name="Kiss E."/>
            <person name="Kuo A."/>
            <person name="Drula E."/>
            <person name="Kohler A."/>
            <person name="Sanchez-Garcia M."/>
            <person name="Morin E."/>
            <person name="Andreopoulos B."/>
            <person name="Barry K.W."/>
            <person name="Bonito G."/>
            <person name="Buee M."/>
            <person name="Carver A."/>
            <person name="Chen C."/>
            <person name="Cichocki N."/>
            <person name="Clum A."/>
            <person name="Culley D."/>
            <person name="Crous P.W."/>
            <person name="Fauchery L."/>
            <person name="Girlanda M."/>
            <person name="Hayes R.D."/>
            <person name="Keri Z."/>
            <person name="LaButti K."/>
            <person name="Lipzen A."/>
            <person name="Lombard V."/>
            <person name="Magnuson J."/>
            <person name="Maillard F."/>
            <person name="Murat C."/>
            <person name="Nolan M."/>
            <person name="Ohm R.A."/>
            <person name="Pangilinan J."/>
            <person name="Pereira M.F."/>
            <person name="Perotto S."/>
            <person name="Peter M."/>
            <person name="Pfister S."/>
            <person name="Riley R."/>
            <person name="Sitrit Y."/>
            <person name="Stielow J.B."/>
            <person name="Szollosi G."/>
            <person name="Zifcakova L."/>
            <person name="Stursova M."/>
            <person name="Spatafora J.W."/>
            <person name="Tedersoo L."/>
            <person name="Vaario L.M."/>
            <person name="Yamada A."/>
            <person name="Yan M."/>
            <person name="Wang P."/>
            <person name="Xu J."/>
            <person name="Bruns T."/>
            <person name="Baldrian P."/>
            <person name="Vilgalys R."/>
            <person name="Dunand C."/>
            <person name="Henrissat B."/>
            <person name="Grigoriev I.V."/>
            <person name="Hibbett D."/>
            <person name="Nagy L.G."/>
            <person name="Martin F.M."/>
        </authorList>
    </citation>
    <scope>NUCLEOTIDE SEQUENCE</scope>
    <source>
        <strain evidence="2">UH-Tt-Lm1</strain>
    </source>
</reference>
<evidence type="ECO:0000313" key="2">
    <source>
        <dbReference type="EMBL" id="KAF9779787.1"/>
    </source>
</evidence>
<dbReference type="SMART" id="SM00220">
    <property type="entry name" value="S_TKc"/>
    <property type="match status" value="1"/>
</dbReference>
<comment type="caution">
    <text evidence="2">The sequence shown here is derived from an EMBL/GenBank/DDBJ whole genome shotgun (WGS) entry which is preliminary data.</text>
</comment>
<dbReference type="Proteomes" id="UP000736335">
    <property type="component" value="Unassembled WGS sequence"/>
</dbReference>
<sequence>MPTPQILQQLYSLGPSSPDFLRVIWAFIHSDKDEQYSSGLQGEELIRLVNFLDTAICSIPTSDDVFRRCVRKLRAICGSHATLPSSHIISGDLTRVGESAIAYGGFADVWKGDQGGKIVCIKVLRIAVNDTAGLRKLFFKEAVVWKRLRHPNVLPFLGVTLEPLQFASEWMPNGTLTNYVSKNPSANRIALLLDVAEGLNYLHASHTIHGDLKGPNILIKSDGHACLADFGLASIAQGNNSVVAADVHGYSPRWTAPEILEGADKITREADVFSFGMVVIGAFTGKPPFSELNTNTVVAKTRAGERPPYPLEAKELGFMGPIWDMTNNCWRHDPSQRPMMAAVVEFLREW</sequence>
<keyword evidence="3" id="KW-1185">Reference proteome</keyword>
<dbReference type="InterPro" id="IPR011009">
    <property type="entry name" value="Kinase-like_dom_sf"/>
</dbReference>
<dbReference type="GO" id="GO:0004674">
    <property type="term" value="F:protein serine/threonine kinase activity"/>
    <property type="evidence" value="ECO:0007669"/>
    <property type="project" value="TreeGrafter"/>
</dbReference>
<dbReference type="Gene3D" id="1.10.510.10">
    <property type="entry name" value="Transferase(Phosphotransferase) domain 1"/>
    <property type="match status" value="1"/>
</dbReference>
<organism evidence="2 3">
    <name type="scientific">Thelephora terrestris</name>
    <dbReference type="NCBI Taxonomy" id="56493"/>
    <lineage>
        <taxon>Eukaryota</taxon>
        <taxon>Fungi</taxon>
        <taxon>Dikarya</taxon>
        <taxon>Basidiomycota</taxon>
        <taxon>Agaricomycotina</taxon>
        <taxon>Agaricomycetes</taxon>
        <taxon>Thelephorales</taxon>
        <taxon>Thelephoraceae</taxon>
        <taxon>Thelephora</taxon>
    </lineage>
</organism>
<dbReference type="PROSITE" id="PS50011">
    <property type="entry name" value="PROTEIN_KINASE_DOM"/>
    <property type="match status" value="1"/>
</dbReference>
<keyword evidence="2" id="KW-0808">Transferase</keyword>